<evidence type="ECO:0000256" key="3">
    <source>
        <dbReference type="ARBA" id="ARBA00004613"/>
    </source>
</evidence>
<dbReference type="InterPro" id="IPR011707">
    <property type="entry name" value="Cu-oxidase-like_N"/>
</dbReference>
<keyword evidence="7" id="KW-0479">Metal-binding</keyword>
<dbReference type="EMBL" id="AYKW01000001">
    <property type="protein sequence ID" value="PIL36363.1"/>
    <property type="molecule type" value="Genomic_DNA"/>
</dbReference>
<evidence type="ECO:0000313" key="19">
    <source>
        <dbReference type="Proteomes" id="UP000230002"/>
    </source>
</evidence>
<dbReference type="GO" id="GO:0046274">
    <property type="term" value="P:lignin catabolic process"/>
    <property type="evidence" value="ECO:0007669"/>
    <property type="project" value="UniProtKB-KW"/>
</dbReference>
<feature type="domain" description="Plastocyanin-like" evidence="15">
    <location>
        <begin position="245"/>
        <end position="387"/>
    </location>
</feature>
<dbReference type="PANTHER" id="PTHR11709:SF511">
    <property type="entry name" value="LACCASE"/>
    <property type="match status" value="1"/>
</dbReference>
<dbReference type="PROSITE" id="PS00079">
    <property type="entry name" value="MULTICOPPER_OXIDASE1"/>
    <property type="match status" value="1"/>
</dbReference>
<protein>
    <recommendedName>
        <fullName evidence="5">laccase</fullName>
        <ecNumber evidence="5">1.10.3.2</ecNumber>
    </recommendedName>
</protein>
<dbReference type="CDD" id="cd13856">
    <property type="entry name" value="CuRO_1_Tv-LCC_like"/>
    <property type="match status" value="1"/>
</dbReference>
<dbReference type="Pfam" id="PF07732">
    <property type="entry name" value="Cu-oxidase_3"/>
    <property type="match status" value="1"/>
</dbReference>
<dbReference type="OrthoDB" id="2121828at2759"/>
<dbReference type="FunFam" id="2.60.40.420:FF:000045">
    <property type="entry name" value="Laccase 2"/>
    <property type="match status" value="1"/>
</dbReference>
<feature type="region of interest" description="Disordered" evidence="14">
    <location>
        <begin position="1"/>
        <end position="38"/>
    </location>
</feature>
<dbReference type="Pfam" id="PF00394">
    <property type="entry name" value="Cu-oxidase"/>
    <property type="match status" value="1"/>
</dbReference>
<dbReference type="FunFam" id="2.60.40.420:FF:000112">
    <property type="entry name" value="Laccase B"/>
    <property type="match status" value="1"/>
</dbReference>
<comment type="caution">
    <text evidence="18">The sequence shown here is derived from an EMBL/GenBank/DDBJ whole genome shotgun (WGS) entry which is preliminary data.</text>
</comment>
<evidence type="ECO:0000259" key="17">
    <source>
        <dbReference type="Pfam" id="PF07732"/>
    </source>
</evidence>
<dbReference type="GO" id="GO:0052716">
    <property type="term" value="F:hydroquinone:oxygen oxidoreductase activity"/>
    <property type="evidence" value="ECO:0007669"/>
    <property type="project" value="UniProtKB-EC"/>
</dbReference>
<evidence type="ECO:0000256" key="7">
    <source>
        <dbReference type="ARBA" id="ARBA00022723"/>
    </source>
</evidence>
<evidence type="ECO:0000256" key="10">
    <source>
        <dbReference type="ARBA" id="ARBA00023008"/>
    </source>
</evidence>
<name>A0A2G8SRL8_9APHY</name>
<dbReference type="Gene3D" id="2.60.40.420">
    <property type="entry name" value="Cupredoxins - blue copper proteins"/>
    <property type="match status" value="3"/>
</dbReference>
<dbReference type="Pfam" id="PF07731">
    <property type="entry name" value="Cu-oxidase_2"/>
    <property type="match status" value="1"/>
</dbReference>
<feature type="domain" description="Plastocyanin-like" evidence="17">
    <location>
        <begin position="113"/>
        <end position="233"/>
    </location>
</feature>
<comment type="similarity">
    <text evidence="4">Belongs to the multicopper oxidase family.</text>
</comment>
<keyword evidence="8" id="KW-0677">Repeat</keyword>
<evidence type="ECO:0000256" key="6">
    <source>
        <dbReference type="ARBA" id="ARBA00022525"/>
    </source>
</evidence>
<dbReference type="InterPro" id="IPR001117">
    <property type="entry name" value="Cu-oxidase_2nd"/>
</dbReference>
<keyword evidence="11" id="KW-1015">Disulfide bond</keyword>
<reference evidence="18 19" key="1">
    <citation type="journal article" date="2015" name="Sci. Rep.">
        <title>Chromosome-level genome map provides insights into diverse defense mechanisms in the medicinal fungus Ganoderma sinense.</title>
        <authorList>
            <person name="Zhu Y."/>
            <person name="Xu J."/>
            <person name="Sun C."/>
            <person name="Zhou S."/>
            <person name="Xu H."/>
            <person name="Nelson D.R."/>
            <person name="Qian J."/>
            <person name="Song J."/>
            <person name="Luo H."/>
            <person name="Xiang L."/>
            <person name="Li Y."/>
            <person name="Xu Z."/>
            <person name="Ji A."/>
            <person name="Wang L."/>
            <person name="Lu S."/>
            <person name="Hayward A."/>
            <person name="Sun W."/>
            <person name="Li X."/>
            <person name="Schwartz D.C."/>
            <person name="Wang Y."/>
            <person name="Chen S."/>
        </authorList>
    </citation>
    <scope>NUCLEOTIDE SEQUENCE [LARGE SCALE GENOMIC DNA]</scope>
    <source>
        <strain evidence="18 19">ZZ0214-1</strain>
    </source>
</reference>
<dbReference type="InterPro" id="IPR008972">
    <property type="entry name" value="Cupredoxin"/>
</dbReference>
<keyword evidence="9" id="KW-0560">Oxidoreductase</keyword>
<comment type="subcellular location">
    <subcellularLocation>
        <location evidence="3">Secreted</location>
    </subcellularLocation>
</comment>
<dbReference type="FunFam" id="2.60.40.420:FF:000125">
    <property type="entry name" value="Laccase 2"/>
    <property type="match status" value="1"/>
</dbReference>
<keyword evidence="10" id="KW-0186">Copper</keyword>
<comment type="cofactor">
    <cofactor evidence="2">
        <name>Cu cation</name>
        <dbReference type="ChEBI" id="CHEBI:23378"/>
    </cofactor>
</comment>
<organism evidence="18 19">
    <name type="scientific">Ganoderma sinense ZZ0214-1</name>
    <dbReference type="NCBI Taxonomy" id="1077348"/>
    <lineage>
        <taxon>Eukaryota</taxon>
        <taxon>Fungi</taxon>
        <taxon>Dikarya</taxon>
        <taxon>Basidiomycota</taxon>
        <taxon>Agaricomycotina</taxon>
        <taxon>Agaricomycetes</taxon>
        <taxon>Polyporales</taxon>
        <taxon>Polyporaceae</taxon>
        <taxon>Ganoderma</taxon>
    </lineage>
</organism>
<keyword evidence="6" id="KW-0964">Secreted</keyword>
<dbReference type="PANTHER" id="PTHR11709">
    <property type="entry name" value="MULTI-COPPER OXIDASE"/>
    <property type="match status" value="1"/>
</dbReference>
<dbReference type="CDD" id="cd13903">
    <property type="entry name" value="CuRO_3_Tv-LCC_like"/>
    <property type="match status" value="1"/>
</dbReference>
<evidence type="ECO:0000256" key="2">
    <source>
        <dbReference type="ARBA" id="ARBA00001935"/>
    </source>
</evidence>
<evidence type="ECO:0000256" key="4">
    <source>
        <dbReference type="ARBA" id="ARBA00010609"/>
    </source>
</evidence>
<dbReference type="EC" id="1.10.3.2" evidence="5"/>
<gene>
    <name evidence="18" type="ORF">GSI_00051</name>
</gene>
<evidence type="ECO:0000256" key="9">
    <source>
        <dbReference type="ARBA" id="ARBA00023002"/>
    </source>
</evidence>
<evidence type="ECO:0000256" key="5">
    <source>
        <dbReference type="ARBA" id="ARBA00012297"/>
    </source>
</evidence>
<evidence type="ECO:0000256" key="14">
    <source>
        <dbReference type="SAM" id="MobiDB-lite"/>
    </source>
</evidence>
<dbReference type="GO" id="GO:0005576">
    <property type="term" value="C:extracellular region"/>
    <property type="evidence" value="ECO:0007669"/>
    <property type="project" value="UniProtKB-SubCell"/>
</dbReference>
<feature type="compositionally biased region" description="Basic and acidic residues" evidence="14">
    <location>
        <begin position="1"/>
        <end position="13"/>
    </location>
</feature>
<dbReference type="GO" id="GO:0005507">
    <property type="term" value="F:copper ion binding"/>
    <property type="evidence" value="ECO:0007669"/>
    <property type="project" value="InterPro"/>
</dbReference>
<keyword evidence="12" id="KW-0325">Glycoprotein</keyword>
<dbReference type="STRING" id="1077348.A0A2G8SRL8"/>
<feature type="domain" description="Plastocyanin-like" evidence="16">
    <location>
        <begin position="448"/>
        <end position="573"/>
    </location>
</feature>
<proteinExistence type="inferred from homology"/>
<dbReference type="Proteomes" id="UP000230002">
    <property type="component" value="Unassembled WGS sequence"/>
</dbReference>
<dbReference type="AlphaFoldDB" id="A0A2G8SRL8"/>
<evidence type="ECO:0000256" key="8">
    <source>
        <dbReference type="ARBA" id="ARBA00022737"/>
    </source>
</evidence>
<evidence type="ECO:0000259" key="15">
    <source>
        <dbReference type="Pfam" id="PF00394"/>
    </source>
</evidence>
<dbReference type="SUPFAM" id="SSF49503">
    <property type="entry name" value="Cupredoxins"/>
    <property type="match status" value="3"/>
</dbReference>
<evidence type="ECO:0000313" key="18">
    <source>
        <dbReference type="EMBL" id="PIL36363.1"/>
    </source>
</evidence>
<evidence type="ECO:0000256" key="12">
    <source>
        <dbReference type="ARBA" id="ARBA00023180"/>
    </source>
</evidence>
<evidence type="ECO:0000256" key="11">
    <source>
        <dbReference type="ARBA" id="ARBA00023157"/>
    </source>
</evidence>
<evidence type="ECO:0000256" key="1">
    <source>
        <dbReference type="ARBA" id="ARBA00000349"/>
    </source>
</evidence>
<comment type="catalytic activity">
    <reaction evidence="1">
        <text>4 hydroquinone + O2 = 4 benzosemiquinone + 2 H2O</text>
        <dbReference type="Rhea" id="RHEA:11276"/>
        <dbReference type="ChEBI" id="CHEBI:15377"/>
        <dbReference type="ChEBI" id="CHEBI:15379"/>
        <dbReference type="ChEBI" id="CHEBI:17594"/>
        <dbReference type="ChEBI" id="CHEBI:17977"/>
        <dbReference type="EC" id="1.10.3.2"/>
    </reaction>
</comment>
<dbReference type="CDD" id="cd13882">
    <property type="entry name" value="CuRO_2_Tv-LCC_like"/>
    <property type="match status" value="1"/>
</dbReference>
<evidence type="ECO:0000256" key="13">
    <source>
        <dbReference type="ARBA" id="ARBA00023185"/>
    </source>
</evidence>
<dbReference type="InterPro" id="IPR045087">
    <property type="entry name" value="Cu-oxidase_fam"/>
</dbReference>
<sequence>MPSRPKGPEKATPDARATFATTESGADTKKSPSAAATEAPLRHAMPNNKSESYVPLLSSVFRSLSSSLALAFFSAARYHKMSRFQSFAGLIALSLSYTRLVAGAIGPVADMTIANGDVSPDGYSRAAVLVNGVFPGPLITGNTGDNFQLNVIDDLTNSTMLTATTIHWHGFFQKGTNYADGPAMVNQCPISAGNSFLYDFSAPDQAGTFWYHSHLSTQYCDGLRGPFVVYDPNDPHASLYDVDDESTVITLSDWYHTAARLGARFPAGPDSVLINGLGRYTGGASSDLAVISVTQGKRYRFRLVSLSCDPNFTFSIDNHTMNIIEVDSVNHTPLTVDQIQIFAGQRYSFVLTADQAVDNYWIRALPNIGTTSFTGGVNSAILRYDGADAIEPTTTQTGGSDPLVQSSLVPLTDLAAPGTAEVGGVDLAINMAFSFNGSEFFINGAPFVPPSVPVLLQILSGTQAAAALLPGGSVYTLPSNASIELSFPVTATNAPGAPHPFHLHGHTFYVVRGAGQTEYNYANPPQRDVVSTGTAGDNVTIRFTTDNPGPWFLHCHIDFHLEAGFAVVLAEETDEISTSVTPTSAWEDLCPIYAEVYPTGL</sequence>
<evidence type="ECO:0000259" key="16">
    <source>
        <dbReference type="Pfam" id="PF07731"/>
    </source>
</evidence>
<keyword evidence="13" id="KW-0439">Lignin degradation</keyword>
<dbReference type="InterPro" id="IPR011706">
    <property type="entry name" value="Cu-oxidase_C"/>
</dbReference>
<dbReference type="InterPro" id="IPR033138">
    <property type="entry name" value="Cu_oxidase_CS"/>
</dbReference>
<accession>A0A2G8SRL8</accession>
<keyword evidence="19" id="KW-1185">Reference proteome</keyword>